<keyword evidence="1" id="KW-0732">Signal</keyword>
<dbReference type="STRING" id="1454001.AW08_02083"/>
<dbReference type="AlphaFoldDB" id="A0A011MBY1"/>
<feature type="chain" id="PRO_5001461986" evidence="1">
    <location>
        <begin position="23"/>
        <end position="117"/>
    </location>
</feature>
<reference evidence="2" key="1">
    <citation type="submission" date="2014-02" db="EMBL/GenBank/DDBJ databases">
        <title>Expanding our view of genomic diversity in Candidatus Accumulibacter clades.</title>
        <authorList>
            <person name="Skennerton C.T."/>
            <person name="Barr J.J."/>
            <person name="Slater F.R."/>
            <person name="Bond P.L."/>
            <person name="Tyson G.W."/>
        </authorList>
    </citation>
    <scope>NUCLEOTIDE SEQUENCE [LARGE SCALE GENOMIC DNA]</scope>
</reference>
<sequence length="117" mass="11144">MKKIILGSVLAIAAVTSLPAHAVTICSGAEAKNGASVTTGSFVKVAFTPKCSANVYLDGVDHSSTVYAVASGSAKGKKVFTGTTVGGAVSALSTDCAASGCTAGEVTTAAAAAAASS</sequence>
<keyword evidence="3" id="KW-1185">Reference proteome</keyword>
<comment type="caution">
    <text evidence="2">The sequence shown here is derived from an EMBL/GenBank/DDBJ whole genome shotgun (WGS) entry which is preliminary data.</text>
</comment>
<feature type="signal peptide" evidence="1">
    <location>
        <begin position="1"/>
        <end position="22"/>
    </location>
</feature>
<evidence type="ECO:0000313" key="3">
    <source>
        <dbReference type="Proteomes" id="UP000020218"/>
    </source>
</evidence>
<organism evidence="2 3">
    <name type="scientific">Candidatus Accumulibacter adjunctus</name>
    <dbReference type="NCBI Taxonomy" id="1454001"/>
    <lineage>
        <taxon>Bacteria</taxon>
        <taxon>Pseudomonadati</taxon>
        <taxon>Pseudomonadota</taxon>
        <taxon>Betaproteobacteria</taxon>
        <taxon>Candidatus Accumulibacter</taxon>
    </lineage>
</organism>
<dbReference type="Proteomes" id="UP000020218">
    <property type="component" value="Unassembled WGS sequence"/>
</dbReference>
<name>A0A011MBY1_9PROT</name>
<gene>
    <name evidence="2" type="ORF">AW08_02083</name>
</gene>
<dbReference type="PATRIC" id="fig|1454001.3.peg.2128"/>
<accession>A0A011MBY1</accession>
<protein>
    <submittedName>
        <fullName evidence="2">Uncharacterized protein</fullName>
    </submittedName>
</protein>
<evidence type="ECO:0000313" key="2">
    <source>
        <dbReference type="EMBL" id="EXI67248.1"/>
    </source>
</evidence>
<evidence type="ECO:0000256" key="1">
    <source>
        <dbReference type="SAM" id="SignalP"/>
    </source>
</evidence>
<dbReference type="EMBL" id="JFAX01000011">
    <property type="protein sequence ID" value="EXI67248.1"/>
    <property type="molecule type" value="Genomic_DNA"/>
</dbReference>
<proteinExistence type="predicted"/>